<feature type="transmembrane region" description="Helical" evidence="1">
    <location>
        <begin position="96"/>
        <end position="118"/>
    </location>
</feature>
<dbReference type="PIRSF" id="PIRSF024534">
    <property type="entry name" value="ThiW"/>
    <property type="match status" value="1"/>
</dbReference>
<keyword evidence="1" id="KW-0812">Transmembrane</keyword>
<dbReference type="InterPro" id="IPR012652">
    <property type="entry name" value="ThiW"/>
</dbReference>
<dbReference type="EMBL" id="LSCQ01000045">
    <property type="protein sequence ID" value="KXB36306.1"/>
    <property type="molecule type" value="Genomic_DNA"/>
</dbReference>
<dbReference type="OrthoDB" id="5516776at2"/>
<dbReference type="KEGG" id="acg:AWM71_03850"/>
<dbReference type="PATRIC" id="fig|87541.4.peg.937"/>
<evidence type="ECO:0000313" key="2">
    <source>
        <dbReference type="EMBL" id="KXB36306.1"/>
    </source>
</evidence>
<accession>A0A109RDU7</accession>
<comment type="caution">
    <text evidence="2">The sequence shown here is derived from an EMBL/GenBank/DDBJ whole genome shotgun (WGS) entry which is preliminary data.</text>
</comment>
<keyword evidence="1" id="KW-0472">Membrane</keyword>
<dbReference type="Proteomes" id="UP000070422">
    <property type="component" value="Unassembled WGS sequence"/>
</dbReference>
<keyword evidence="1" id="KW-1133">Transmembrane helix</keyword>
<dbReference type="Pfam" id="PF09512">
    <property type="entry name" value="ThiW"/>
    <property type="match status" value="1"/>
</dbReference>
<evidence type="ECO:0000313" key="3">
    <source>
        <dbReference type="Proteomes" id="UP000070422"/>
    </source>
</evidence>
<dbReference type="AlphaFoldDB" id="A0A109RDU7"/>
<dbReference type="Gene3D" id="1.10.1760.20">
    <property type="match status" value="1"/>
</dbReference>
<sequence length="172" mass="18085">MKQTNSKKLALAAMLTAVAVAGSTLSFPIFGSRCAPVQHMVNVLCAVLLGPGYGLLAGFLASLLRNLWGLGTLLAYPGTLCGALLCGLTYKYSKKLSLTCLAEVVGTGILGGLLAYPIAIAFMGKSTANLAVYVYVGPFLISTAVGSVISFMFLTYLKKVGLLDRLQKNLER</sequence>
<proteinExistence type="predicted"/>
<evidence type="ECO:0000256" key="1">
    <source>
        <dbReference type="SAM" id="Phobius"/>
    </source>
</evidence>
<dbReference type="NCBIfam" id="TIGR02359">
    <property type="entry name" value="thiW"/>
    <property type="match status" value="1"/>
</dbReference>
<dbReference type="RefSeq" id="WP_060776733.1">
    <property type="nucleotide sequence ID" value="NZ_CP014159.1"/>
</dbReference>
<protein>
    <submittedName>
        <fullName evidence="2">Protein ThiW</fullName>
    </submittedName>
</protein>
<gene>
    <name evidence="2" type="ORF">HMPREF3187_00947</name>
</gene>
<feature type="transmembrane region" description="Helical" evidence="1">
    <location>
        <begin position="67"/>
        <end position="90"/>
    </location>
</feature>
<feature type="transmembrane region" description="Helical" evidence="1">
    <location>
        <begin position="41"/>
        <end position="60"/>
    </location>
</feature>
<reference evidence="2 3" key="1">
    <citation type="submission" date="2016-01" db="EMBL/GenBank/DDBJ databases">
        <authorList>
            <person name="Oliw E.H."/>
        </authorList>
    </citation>
    <scope>NUCLEOTIDE SEQUENCE [LARGE SCALE GENOMIC DNA]</scope>
    <source>
        <strain evidence="2 3">KA00635</strain>
    </source>
</reference>
<feature type="transmembrane region" description="Helical" evidence="1">
    <location>
        <begin position="130"/>
        <end position="157"/>
    </location>
</feature>
<organism evidence="2 3">
    <name type="scientific">Aerococcus christensenii</name>
    <dbReference type="NCBI Taxonomy" id="87541"/>
    <lineage>
        <taxon>Bacteria</taxon>
        <taxon>Bacillati</taxon>
        <taxon>Bacillota</taxon>
        <taxon>Bacilli</taxon>
        <taxon>Lactobacillales</taxon>
        <taxon>Aerococcaceae</taxon>
        <taxon>Aerococcus</taxon>
    </lineage>
</organism>
<name>A0A109RDU7_9LACT</name>